<evidence type="ECO:0000313" key="3">
    <source>
        <dbReference type="Proteomes" id="UP000563060"/>
    </source>
</evidence>
<dbReference type="InterPro" id="IPR023696">
    <property type="entry name" value="Ureohydrolase_dom_sf"/>
</dbReference>
<dbReference type="SUPFAM" id="SSF52768">
    <property type="entry name" value="Arginase/deacetylase"/>
    <property type="match status" value="1"/>
</dbReference>
<dbReference type="GO" id="GO:0004407">
    <property type="term" value="F:histone deacetylase activity"/>
    <property type="evidence" value="ECO:0007669"/>
    <property type="project" value="TreeGrafter"/>
</dbReference>
<dbReference type="GO" id="GO:0040029">
    <property type="term" value="P:epigenetic regulation of gene expression"/>
    <property type="evidence" value="ECO:0007669"/>
    <property type="project" value="TreeGrafter"/>
</dbReference>
<dbReference type="Gene3D" id="3.40.800.20">
    <property type="entry name" value="Histone deacetylase domain"/>
    <property type="match status" value="1"/>
</dbReference>
<feature type="non-terminal residue" evidence="2">
    <location>
        <position position="39"/>
    </location>
</feature>
<keyword evidence="3" id="KW-1185">Reference proteome</keyword>
<dbReference type="Pfam" id="PF00850">
    <property type="entry name" value="Hist_deacetyl"/>
    <property type="match status" value="1"/>
</dbReference>
<proteinExistence type="predicted"/>
<evidence type="ECO:0000313" key="2">
    <source>
        <dbReference type="EMBL" id="NXW04539.1"/>
    </source>
</evidence>
<dbReference type="Proteomes" id="UP000563060">
    <property type="component" value="Unassembled WGS sequence"/>
</dbReference>
<evidence type="ECO:0000259" key="1">
    <source>
        <dbReference type="Pfam" id="PF00850"/>
    </source>
</evidence>
<dbReference type="AlphaFoldDB" id="A0A7L3YSU7"/>
<protein>
    <submittedName>
        <fullName evidence="2">HDAC4 deacetylase</fullName>
    </submittedName>
</protein>
<dbReference type="GO" id="GO:0000118">
    <property type="term" value="C:histone deacetylase complex"/>
    <property type="evidence" value="ECO:0007669"/>
    <property type="project" value="TreeGrafter"/>
</dbReference>
<dbReference type="PANTHER" id="PTHR10625:SF33">
    <property type="entry name" value="HISTONE DEACETYLASE 4"/>
    <property type="match status" value="1"/>
</dbReference>
<comment type="caution">
    <text evidence="2">The sequence shown here is derived from an EMBL/GenBank/DDBJ whole genome shotgun (WGS) entry which is preliminary data.</text>
</comment>
<dbReference type="PANTHER" id="PTHR10625">
    <property type="entry name" value="HISTONE DEACETYLASE HDAC1-RELATED"/>
    <property type="match status" value="1"/>
</dbReference>
<sequence length="39" mass="4161">RLAVGCVIELVFKVATGELKNGFAVVRPPGHHAEESTPM</sequence>
<reference evidence="2 3" key="1">
    <citation type="submission" date="2019-09" db="EMBL/GenBank/DDBJ databases">
        <title>Bird 10,000 Genomes (B10K) Project - Family phase.</title>
        <authorList>
            <person name="Zhang G."/>
        </authorList>
    </citation>
    <scope>NUCLEOTIDE SEQUENCE [LARGE SCALE GENOMIC DNA]</scope>
    <source>
        <strain evidence="2">B10K-DU-006-09</strain>
        <tissue evidence="2">Muscle</tissue>
    </source>
</reference>
<organism evidence="2 3">
    <name type="scientific">Fregetta grallaria</name>
    <name type="common">White-bellied storm-petrel</name>
    <name type="synonym">Procellaria grallaria</name>
    <dbReference type="NCBI Taxonomy" id="79628"/>
    <lineage>
        <taxon>Eukaryota</taxon>
        <taxon>Metazoa</taxon>
        <taxon>Chordata</taxon>
        <taxon>Craniata</taxon>
        <taxon>Vertebrata</taxon>
        <taxon>Euteleostomi</taxon>
        <taxon>Archelosauria</taxon>
        <taxon>Archosauria</taxon>
        <taxon>Dinosauria</taxon>
        <taxon>Saurischia</taxon>
        <taxon>Theropoda</taxon>
        <taxon>Coelurosauria</taxon>
        <taxon>Aves</taxon>
        <taxon>Neognathae</taxon>
        <taxon>Neoaves</taxon>
        <taxon>Aequornithes</taxon>
        <taxon>Procellariiformes</taxon>
        <taxon>Hydrobatidae</taxon>
        <taxon>Fregetta</taxon>
    </lineage>
</organism>
<gene>
    <name evidence="2" type="primary">Hdac4</name>
    <name evidence="2" type="ORF">FREGRA_R10112</name>
</gene>
<name>A0A7L3YSU7_FREGA</name>
<feature type="domain" description="Histone deacetylase" evidence="1">
    <location>
        <begin position="1"/>
        <end position="38"/>
    </location>
</feature>
<dbReference type="InterPro" id="IPR037138">
    <property type="entry name" value="His_deacetylse_dom_sf"/>
</dbReference>
<dbReference type="EMBL" id="VZZT01000712">
    <property type="protein sequence ID" value="NXW04539.1"/>
    <property type="molecule type" value="Genomic_DNA"/>
</dbReference>
<feature type="non-terminal residue" evidence="2">
    <location>
        <position position="1"/>
    </location>
</feature>
<dbReference type="InterPro" id="IPR023801">
    <property type="entry name" value="His_deacetylse_dom"/>
</dbReference>
<accession>A0A7L3YSU7</accession>